<evidence type="ECO:0000256" key="3">
    <source>
        <dbReference type="ARBA" id="ARBA00022964"/>
    </source>
</evidence>
<gene>
    <name evidence="6" type="ORF">AN963_14185</name>
</gene>
<keyword evidence="7" id="KW-1185">Reference proteome</keyword>
<comment type="similarity">
    <text evidence="1">Belongs to the cysteine dioxygenase family.</text>
</comment>
<evidence type="ECO:0000256" key="4">
    <source>
        <dbReference type="ARBA" id="ARBA00023002"/>
    </source>
</evidence>
<dbReference type="Pfam" id="PF05995">
    <property type="entry name" value="CDO_I"/>
    <property type="match status" value="1"/>
</dbReference>
<accession>A0ABR5N692</accession>
<name>A0ABR5N692_BRECH</name>
<protein>
    <submittedName>
        <fullName evidence="6">Mannose-6-phosphate isomerase</fullName>
    </submittedName>
</protein>
<organism evidence="6 7">
    <name type="scientific">Brevibacillus choshinensis</name>
    <dbReference type="NCBI Taxonomy" id="54911"/>
    <lineage>
        <taxon>Bacteria</taxon>
        <taxon>Bacillati</taxon>
        <taxon>Bacillota</taxon>
        <taxon>Bacilli</taxon>
        <taxon>Bacillales</taxon>
        <taxon>Paenibacillaceae</taxon>
        <taxon>Brevibacillus</taxon>
    </lineage>
</organism>
<keyword evidence="2" id="KW-0479">Metal-binding</keyword>
<comment type="caution">
    <text evidence="6">The sequence shown here is derived from an EMBL/GenBank/DDBJ whole genome shotgun (WGS) entry which is preliminary data.</text>
</comment>
<keyword evidence="3" id="KW-0223">Dioxygenase</keyword>
<dbReference type="RefSeq" id="WP_055745209.1">
    <property type="nucleotide sequence ID" value="NZ_LJJB01000010.1"/>
</dbReference>
<dbReference type="InterPro" id="IPR011051">
    <property type="entry name" value="RmlC_Cupin_sf"/>
</dbReference>
<dbReference type="InterPro" id="IPR014710">
    <property type="entry name" value="RmlC-like_jellyroll"/>
</dbReference>
<evidence type="ECO:0000256" key="5">
    <source>
        <dbReference type="ARBA" id="ARBA00023004"/>
    </source>
</evidence>
<dbReference type="Proteomes" id="UP000051063">
    <property type="component" value="Unassembled WGS sequence"/>
</dbReference>
<dbReference type="PANTHER" id="PTHR12918">
    <property type="entry name" value="CYSTEINE DIOXYGENASE"/>
    <property type="match status" value="1"/>
</dbReference>
<dbReference type="InterPro" id="IPR010300">
    <property type="entry name" value="CDO_1"/>
</dbReference>
<dbReference type="CDD" id="cd10548">
    <property type="entry name" value="cupin_CDO"/>
    <property type="match status" value="1"/>
</dbReference>
<evidence type="ECO:0000256" key="1">
    <source>
        <dbReference type="ARBA" id="ARBA00006622"/>
    </source>
</evidence>
<sequence>MIQALLEKAFRTLTCPTPADLRQALESLPLSMETVAPIIPEPAGLPYGRRVLLVTEHIEIVLIQLPPAQESVPHNHGDSFGWEWILSGDLTNVIYSLAEDGQEVRPEKSITVRSGEFCYVSPGEIHAIRNQGEIPVVSINAYTPPLNHCQQFEAQDYSIF</sequence>
<dbReference type="Gene3D" id="2.60.120.10">
    <property type="entry name" value="Jelly Rolls"/>
    <property type="match status" value="1"/>
</dbReference>
<evidence type="ECO:0000313" key="6">
    <source>
        <dbReference type="EMBL" id="KQL46134.1"/>
    </source>
</evidence>
<dbReference type="GO" id="GO:0016853">
    <property type="term" value="F:isomerase activity"/>
    <property type="evidence" value="ECO:0007669"/>
    <property type="project" value="UniProtKB-KW"/>
</dbReference>
<dbReference type="EMBL" id="LJJB01000010">
    <property type="protein sequence ID" value="KQL46134.1"/>
    <property type="molecule type" value="Genomic_DNA"/>
</dbReference>
<dbReference type="SUPFAM" id="SSF51182">
    <property type="entry name" value="RmlC-like cupins"/>
    <property type="match status" value="1"/>
</dbReference>
<dbReference type="PANTHER" id="PTHR12918:SF1">
    <property type="entry name" value="CYSTEINE DIOXYGENASE TYPE 1"/>
    <property type="match status" value="1"/>
</dbReference>
<proteinExistence type="inferred from homology"/>
<keyword evidence="6" id="KW-0413">Isomerase</keyword>
<reference evidence="6 7" key="1">
    <citation type="submission" date="2015-09" db="EMBL/GenBank/DDBJ databases">
        <title>Genome sequencing project for genomic taxonomy and phylogenomics of Bacillus-like bacteria.</title>
        <authorList>
            <person name="Liu B."/>
            <person name="Wang J."/>
            <person name="Zhu Y."/>
            <person name="Liu G."/>
            <person name="Chen Q."/>
            <person name="Chen Z."/>
            <person name="Lan J."/>
            <person name="Che J."/>
            <person name="Ge C."/>
            <person name="Shi H."/>
            <person name="Pan Z."/>
            <person name="Liu X."/>
        </authorList>
    </citation>
    <scope>NUCLEOTIDE SEQUENCE [LARGE SCALE GENOMIC DNA]</scope>
    <source>
        <strain evidence="6 7">DSM 8552</strain>
    </source>
</reference>
<evidence type="ECO:0000256" key="2">
    <source>
        <dbReference type="ARBA" id="ARBA00022723"/>
    </source>
</evidence>
<keyword evidence="4" id="KW-0560">Oxidoreductase</keyword>
<evidence type="ECO:0000313" key="7">
    <source>
        <dbReference type="Proteomes" id="UP000051063"/>
    </source>
</evidence>
<keyword evidence="5" id="KW-0408">Iron</keyword>